<dbReference type="Proteomes" id="UP000053660">
    <property type="component" value="Unassembled WGS sequence"/>
</dbReference>
<sequence>RPRPRPPVQTTTPYCEEWTRLNETDRKAIRAGINSAAPNLYYNCYLEHGGDLYLKSKKEFEEDPSLNKYRVEEYTEYHVMDNNRELWNLTGFAQYAMKYWVKRAKSDEAEFGCGYSSKFAAKYSTPDTPIEETRLACIFK</sequence>
<evidence type="ECO:0000313" key="1">
    <source>
        <dbReference type="EMBL" id="KHJ85517.1"/>
    </source>
</evidence>
<evidence type="ECO:0000313" key="2">
    <source>
        <dbReference type="Proteomes" id="UP000053660"/>
    </source>
</evidence>
<protein>
    <recommendedName>
        <fullName evidence="3">SCP domain-containing protein</fullName>
    </recommendedName>
</protein>
<evidence type="ECO:0008006" key="3">
    <source>
        <dbReference type="Google" id="ProtNLM"/>
    </source>
</evidence>
<dbReference type="EMBL" id="KN563600">
    <property type="protein sequence ID" value="KHJ85517.1"/>
    <property type="molecule type" value="Genomic_DNA"/>
</dbReference>
<keyword evidence="2" id="KW-1185">Reference proteome</keyword>
<dbReference type="InterPro" id="IPR035109">
    <property type="entry name" value="ASPR"/>
</dbReference>
<accession>A0A0B1SPS8</accession>
<name>A0A0B1SPS8_OESDE</name>
<feature type="non-terminal residue" evidence="1">
    <location>
        <position position="1"/>
    </location>
</feature>
<dbReference type="AlphaFoldDB" id="A0A0B1SPS8"/>
<proteinExistence type="predicted"/>
<organism evidence="1 2">
    <name type="scientific">Oesophagostomum dentatum</name>
    <name type="common">Nodular worm</name>
    <dbReference type="NCBI Taxonomy" id="61180"/>
    <lineage>
        <taxon>Eukaryota</taxon>
        <taxon>Metazoa</taxon>
        <taxon>Ecdysozoa</taxon>
        <taxon>Nematoda</taxon>
        <taxon>Chromadorea</taxon>
        <taxon>Rhabditida</taxon>
        <taxon>Rhabditina</taxon>
        <taxon>Rhabditomorpha</taxon>
        <taxon>Strongyloidea</taxon>
        <taxon>Strongylidae</taxon>
        <taxon>Oesophagostomum</taxon>
    </lineage>
</organism>
<reference evidence="1 2" key="1">
    <citation type="submission" date="2014-03" db="EMBL/GenBank/DDBJ databases">
        <title>Draft genome of the hookworm Oesophagostomum dentatum.</title>
        <authorList>
            <person name="Mitreva M."/>
        </authorList>
    </citation>
    <scope>NUCLEOTIDE SEQUENCE [LARGE SCALE GENOMIC DNA]</scope>
    <source>
        <strain evidence="1 2">OD-Hann</strain>
    </source>
</reference>
<gene>
    <name evidence="1" type="ORF">OESDEN_14755</name>
</gene>
<dbReference type="Pfam" id="PF17641">
    <property type="entry name" value="ASPRs"/>
    <property type="match status" value="1"/>
</dbReference>